<evidence type="ECO:0000259" key="2">
    <source>
        <dbReference type="Pfam" id="PF14317"/>
    </source>
</evidence>
<protein>
    <submittedName>
        <fullName evidence="3">YcxB family protein</fullName>
    </submittedName>
</protein>
<gene>
    <name evidence="3" type="ORF">ACFQZP_22785</name>
</gene>
<feature type="transmembrane region" description="Helical" evidence="1">
    <location>
        <begin position="66"/>
        <end position="85"/>
    </location>
</feature>
<accession>A0ABW2VLB6</accession>
<feature type="transmembrane region" description="Helical" evidence="1">
    <location>
        <begin position="40"/>
        <end position="60"/>
    </location>
</feature>
<evidence type="ECO:0000313" key="4">
    <source>
        <dbReference type="Proteomes" id="UP001596957"/>
    </source>
</evidence>
<evidence type="ECO:0000313" key="3">
    <source>
        <dbReference type="EMBL" id="MFD0284450.1"/>
    </source>
</evidence>
<dbReference type="RefSeq" id="WP_381263873.1">
    <property type="nucleotide sequence ID" value="NZ_JBHTBI010000086.1"/>
</dbReference>
<dbReference type="Proteomes" id="UP001596957">
    <property type="component" value="Unassembled WGS sequence"/>
</dbReference>
<keyword evidence="1" id="KW-0472">Membrane</keyword>
<organism evidence="3 4">
    <name type="scientific">Streptomyces lutosisoli</name>
    <dbReference type="NCBI Taxonomy" id="2665721"/>
    <lineage>
        <taxon>Bacteria</taxon>
        <taxon>Bacillati</taxon>
        <taxon>Actinomycetota</taxon>
        <taxon>Actinomycetes</taxon>
        <taxon>Kitasatosporales</taxon>
        <taxon>Streptomycetaceae</taxon>
        <taxon>Streptomyces</taxon>
    </lineage>
</organism>
<feature type="domain" description="YcxB-like C-terminal" evidence="2">
    <location>
        <begin position="112"/>
        <end position="172"/>
    </location>
</feature>
<sequence>MHSGGDHIQSTGQDADIAFVYEPTPADYEAAMRRYTYGTWPGRGGLIVWPALILVLVFFFCELRGFAPAMTAIVVVAGVVAGVVTTHKTLARVAREQHADMEDYGTCRTVVGDEGMTTTGGSQTSTIDWQAFPWYVETGEHFVLTTRRTRIFFVLPKRGAQDPADVDRVRAVLDRNLRRL</sequence>
<reference evidence="4" key="1">
    <citation type="journal article" date="2019" name="Int. J. Syst. Evol. Microbiol.">
        <title>The Global Catalogue of Microorganisms (GCM) 10K type strain sequencing project: providing services to taxonomists for standard genome sequencing and annotation.</title>
        <authorList>
            <consortium name="The Broad Institute Genomics Platform"/>
            <consortium name="The Broad Institute Genome Sequencing Center for Infectious Disease"/>
            <person name="Wu L."/>
            <person name="Ma J."/>
        </authorList>
    </citation>
    <scope>NUCLEOTIDE SEQUENCE [LARGE SCALE GENOMIC DNA]</scope>
    <source>
        <strain evidence="4">CGMCC 4.7198</strain>
    </source>
</reference>
<keyword evidence="4" id="KW-1185">Reference proteome</keyword>
<name>A0ABW2VLB6_9ACTN</name>
<comment type="caution">
    <text evidence="3">The sequence shown here is derived from an EMBL/GenBank/DDBJ whole genome shotgun (WGS) entry which is preliminary data.</text>
</comment>
<evidence type="ECO:0000256" key="1">
    <source>
        <dbReference type="SAM" id="Phobius"/>
    </source>
</evidence>
<dbReference type="Pfam" id="PF14317">
    <property type="entry name" value="YcxB"/>
    <property type="match status" value="1"/>
</dbReference>
<dbReference type="InterPro" id="IPR025588">
    <property type="entry name" value="YcxB-like_C"/>
</dbReference>
<proteinExistence type="predicted"/>
<dbReference type="EMBL" id="JBHTEC010000001">
    <property type="protein sequence ID" value="MFD0284450.1"/>
    <property type="molecule type" value="Genomic_DNA"/>
</dbReference>
<keyword evidence="1" id="KW-0812">Transmembrane</keyword>
<keyword evidence="1" id="KW-1133">Transmembrane helix</keyword>